<name>A0A7Y2E8F9_UNCEI</name>
<evidence type="ECO:0000313" key="3">
    <source>
        <dbReference type="EMBL" id="NNF06357.1"/>
    </source>
</evidence>
<evidence type="ECO:0000259" key="2">
    <source>
        <dbReference type="Pfam" id="PF13482"/>
    </source>
</evidence>
<reference evidence="3 4" key="1">
    <citation type="submission" date="2020-03" db="EMBL/GenBank/DDBJ databases">
        <title>Metabolic flexibility allows generalist bacteria to become dominant in a frequently disturbed ecosystem.</title>
        <authorList>
            <person name="Chen Y.-J."/>
            <person name="Leung P.M."/>
            <person name="Bay S.K."/>
            <person name="Hugenholtz P."/>
            <person name="Kessler A.J."/>
            <person name="Shelley G."/>
            <person name="Waite D.W."/>
            <person name="Cook P.L."/>
            <person name="Greening C."/>
        </authorList>
    </citation>
    <scope>NUCLEOTIDE SEQUENCE [LARGE SCALE GENOMIC DNA]</scope>
    <source>
        <strain evidence="3">SS_bin_28</strain>
    </source>
</reference>
<dbReference type="Proteomes" id="UP000547674">
    <property type="component" value="Unassembled WGS sequence"/>
</dbReference>
<dbReference type="AlphaFoldDB" id="A0A7Y2E8F9"/>
<organism evidence="3 4">
    <name type="scientific">Eiseniibacteriota bacterium</name>
    <dbReference type="NCBI Taxonomy" id="2212470"/>
    <lineage>
        <taxon>Bacteria</taxon>
        <taxon>Candidatus Eiseniibacteriota</taxon>
    </lineage>
</organism>
<protein>
    <submittedName>
        <fullName evidence="3">Ribonuclease H-like domain-containing protein</fullName>
    </submittedName>
</protein>
<feature type="domain" description="YprB ribonuclease H-like" evidence="2">
    <location>
        <begin position="109"/>
        <end position="273"/>
    </location>
</feature>
<feature type="region of interest" description="Disordered" evidence="1">
    <location>
        <begin position="25"/>
        <end position="51"/>
    </location>
</feature>
<comment type="caution">
    <text evidence="3">The sequence shown here is derived from an EMBL/GenBank/DDBJ whole genome shotgun (WGS) entry which is preliminary data.</text>
</comment>
<dbReference type="Pfam" id="PF13482">
    <property type="entry name" value="RNase_H_2"/>
    <property type="match status" value="1"/>
</dbReference>
<evidence type="ECO:0000313" key="4">
    <source>
        <dbReference type="Proteomes" id="UP000547674"/>
    </source>
</evidence>
<dbReference type="InterPro" id="IPR012337">
    <property type="entry name" value="RNaseH-like_sf"/>
</dbReference>
<dbReference type="PANTHER" id="PTHR38462:SF1">
    <property type="entry name" value="YPRB RIBONUCLEASE H-LIKE DOMAIN-CONTAINING PROTEIN"/>
    <property type="match status" value="1"/>
</dbReference>
<dbReference type="PANTHER" id="PTHR38462">
    <property type="entry name" value="EXONUCLEASE-LIKE PROTEIN"/>
    <property type="match status" value="1"/>
</dbReference>
<dbReference type="EMBL" id="JABDJR010000239">
    <property type="protein sequence ID" value="NNF06357.1"/>
    <property type="molecule type" value="Genomic_DNA"/>
</dbReference>
<dbReference type="InterPro" id="IPR038720">
    <property type="entry name" value="YprB_RNase_H-like_dom"/>
</dbReference>
<gene>
    <name evidence="3" type="ORF">HKN21_06325</name>
</gene>
<proteinExistence type="predicted"/>
<evidence type="ECO:0000256" key="1">
    <source>
        <dbReference type="SAM" id="MobiDB-lite"/>
    </source>
</evidence>
<feature type="compositionally biased region" description="Basic and acidic residues" evidence="1">
    <location>
        <begin position="32"/>
        <end position="43"/>
    </location>
</feature>
<sequence length="290" mass="33189">MISEDPQRKSKLAVLDALRNRRKTFRKQTSLFKKENSPRRTEKTPSPIHATELPGREEKNALGTFLRWEQPLRLDFNWLKDLNQKRNELWPQEQNALEALPQIRASDLLFFDLETCGFAGTPLFLVGCLVVHAGEGRLVQFLARHYGEEAAVVLAASDLMGRHGLWISFNGRSYDSPFFADRCRLFGLEPPQPLGHLDLLHASRRRWKHDLPNCRLGTLERFILGLKRPPDTPGSQVPAHYHEFVKKGEVSNILSILRHNAQDLKSLALLMGALPLHKQKQLSQRMNSRG</sequence>
<accession>A0A7Y2E8F9</accession>
<dbReference type="SUPFAM" id="SSF53098">
    <property type="entry name" value="Ribonuclease H-like"/>
    <property type="match status" value="1"/>
</dbReference>